<dbReference type="EMBL" id="JAAMOZ010000003">
    <property type="protein sequence ID" value="NIH58444.1"/>
    <property type="molecule type" value="Genomic_DNA"/>
</dbReference>
<dbReference type="Proteomes" id="UP000749311">
    <property type="component" value="Unassembled WGS sequence"/>
</dbReference>
<protein>
    <recommendedName>
        <fullName evidence="1">DUF4440 domain-containing protein</fullName>
    </recommendedName>
</protein>
<name>A0ABX0SJ62_9ACTN</name>
<dbReference type="InterPro" id="IPR027843">
    <property type="entry name" value="DUF4440"/>
</dbReference>
<reference evidence="2 3" key="1">
    <citation type="submission" date="2020-02" db="EMBL/GenBank/DDBJ databases">
        <title>Sequencing the genomes of 1000 actinobacteria strains.</title>
        <authorList>
            <person name="Klenk H.-P."/>
        </authorList>
    </citation>
    <scope>NUCLEOTIDE SEQUENCE [LARGE SCALE GENOMIC DNA]</scope>
    <source>
        <strain evidence="2 3">DSM 19609</strain>
    </source>
</reference>
<dbReference type="SUPFAM" id="SSF54427">
    <property type="entry name" value="NTF2-like"/>
    <property type="match status" value="1"/>
</dbReference>
<feature type="domain" description="DUF4440" evidence="1">
    <location>
        <begin position="12"/>
        <end position="113"/>
    </location>
</feature>
<organism evidence="2 3">
    <name type="scientific">Brooklawnia cerclae</name>
    <dbReference type="NCBI Taxonomy" id="349934"/>
    <lineage>
        <taxon>Bacteria</taxon>
        <taxon>Bacillati</taxon>
        <taxon>Actinomycetota</taxon>
        <taxon>Actinomycetes</taxon>
        <taxon>Propionibacteriales</taxon>
        <taxon>Propionibacteriaceae</taxon>
        <taxon>Brooklawnia</taxon>
    </lineage>
</organism>
<evidence type="ECO:0000313" key="3">
    <source>
        <dbReference type="Proteomes" id="UP000749311"/>
    </source>
</evidence>
<accession>A0ABX0SJ62</accession>
<keyword evidence="3" id="KW-1185">Reference proteome</keyword>
<proteinExistence type="predicted"/>
<evidence type="ECO:0000313" key="2">
    <source>
        <dbReference type="EMBL" id="NIH58444.1"/>
    </source>
</evidence>
<dbReference type="Pfam" id="PF14534">
    <property type="entry name" value="DUF4440"/>
    <property type="match status" value="1"/>
</dbReference>
<dbReference type="InterPro" id="IPR032710">
    <property type="entry name" value="NTF2-like_dom_sf"/>
</dbReference>
<evidence type="ECO:0000259" key="1">
    <source>
        <dbReference type="Pfam" id="PF14534"/>
    </source>
</evidence>
<gene>
    <name evidence="2" type="ORF">FB473_003139</name>
</gene>
<sequence length="121" mass="13619">MNQTTTALAELLEINQRLGDAESAADKGFFRSLLHERFTMRRPGGALSSRDEFVAGLTVGAHRRTTMLALELHGSHRATARCRVDKWTLAEPEAVQSFDNLRVFIHEGGRWQLLTWLAEPC</sequence>
<dbReference type="RefSeq" id="WP_167170862.1">
    <property type="nucleotide sequence ID" value="NZ_BAAAOO010000004.1"/>
</dbReference>
<dbReference type="Gene3D" id="3.10.450.50">
    <property type="match status" value="1"/>
</dbReference>
<comment type="caution">
    <text evidence="2">The sequence shown here is derived from an EMBL/GenBank/DDBJ whole genome shotgun (WGS) entry which is preliminary data.</text>
</comment>